<comment type="caution">
    <text evidence="1">The sequence shown here is derived from an EMBL/GenBank/DDBJ whole genome shotgun (WGS) entry which is preliminary data.</text>
</comment>
<evidence type="ECO:0000313" key="1">
    <source>
        <dbReference type="EMBL" id="PSR78114.1"/>
    </source>
</evidence>
<organism evidence="1 2">
    <name type="scientific">Hermanssonia centrifuga</name>
    <dbReference type="NCBI Taxonomy" id="98765"/>
    <lineage>
        <taxon>Eukaryota</taxon>
        <taxon>Fungi</taxon>
        <taxon>Dikarya</taxon>
        <taxon>Basidiomycota</taxon>
        <taxon>Agaricomycotina</taxon>
        <taxon>Agaricomycetes</taxon>
        <taxon>Polyporales</taxon>
        <taxon>Meruliaceae</taxon>
        <taxon>Hermanssonia</taxon>
    </lineage>
</organism>
<reference evidence="1 2" key="1">
    <citation type="submission" date="2018-02" db="EMBL/GenBank/DDBJ databases">
        <title>Genome sequence of the basidiomycete white-rot fungus Phlebia centrifuga.</title>
        <authorList>
            <person name="Granchi Z."/>
            <person name="Peng M."/>
            <person name="de Vries R.P."/>
            <person name="Hilden K."/>
            <person name="Makela M.R."/>
            <person name="Grigoriev I."/>
            <person name="Riley R."/>
        </authorList>
    </citation>
    <scope>NUCLEOTIDE SEQUENCE [LARGE SCALE GENOMIC DNA]</scope>
    <source>
        <strain evidence="1 2">FBCC195</strain>
    </source>
</reference>
<sequence length="69" mass="7708">MFCLLDGPKIKGQRSKFVRTTFALQETVAEKWGTSSSSSRHIALPTAYEASPIWGMEVHARSRKVSIPE</sequence>
<dbReference type="Proteomes" id="UP000186601">
    <property type="component" value="Unassembled WGS sequence"/>
</dbReference>
<protein>
    <submittedName>
        <fullName evidence="1">Uncharacterized protein</fullName>
    </submittedName>
</protein>
<accession>A0A2R6NW68</accession>
<name>A0A2R6NW68_9APHY</name>
<dbReference type="EMBL" id="MLYV02000758">
    <property type="protein sequence ID" value="PSR78114.1"/>
    <property type="molecule type" value="Genomic_DNA"/>
</dbReference>
<proteinExistence type="predicted"/>
<keyword evidence="2" id="KW-1185">Reference proteome</keyword>
<gene>
    <name evidence="1" type="ORF">PHLCEN_2v7578</name>
</gene>
<dbReference type="AlphaFoldDB" id="A0A2R6NW68"/>
<evidence type="ECO:0000313" key="2">
    <source>
        <dbReference type="Proteomes" id="UP000186601"/>
    </source>
</evidence>